<evidence type="ECO:0000313" key="2">
    <source>
        <dbReference type="Proteomes" id="UP001155241"/>
    </source>
</evidence>
<dbReference type="EMBL" id="JAMXLR010000033">
    <property type="protein sequence ID" value="MCO6044106.1"/>
    <property type="molecule type" value="Genomic_DNA"/>
</dbReference>
<dbReference type="AlphaFoldDB" id="A0A9X2FDY9"/>
<comment type="caution">
    <text evidence="1">The sequence shown here is derived from an EMBL/GenBank/DDBJ whole genome shotgun (WGS) entry which is preliminary data.</text>
</comment>
<name>A0A9X2FDY9_9BACT</name>
<reference evidence="1" key="1">
    <citation type="submission" date="2022-06" db="EMBL/GenBank/DDBJ databases">
        <title>Aeoliella straminimaris, a novel planctomycete from sediments.</title>
        <authorList>
            <person name="Vitorino I.R."/>
            <person name="Lage O.M."/>
        </authorList>
    </citation>
    <scope>NUCLEOTIDE SEQUENCE</scope>
    <source>
        <strain evidence="1">ICT_H6.2</strain>
    </source>
</reference>
<organism evidence="1 2">
    <name type="scientific">Aeoliella straminimaris</name>
    <dbReference type="NCBI Taxonomy" id="2954799"/>
    <lineage>
        <taxon>Bacteria</taxon>
        <taxon>Pseudomonadati</taxon>
        <taxon>Planctomycetota</taxon>
        <taxon>Planctomycetia</taxon>
        <taxon>Pirellulales</taxon>
        <taxon>Lacipirellulaceae</taxon>
        <taxon>Aeoliella</taxon>
    </lineage>
</organism>
<sequence>MHVAFACQLQRSLCRIGSGFTLFVPKGGGPSAKGEIQPDGAYQLKTEDGYHGAVLGSYYVAVMAFEEKGRYQPNYDSPDIPRGSAKDSGELVPAHYMDPTTSNITYEVESGNNDFTIRLSSKK</sequence>
<keyword evidence="2" id="KW-1185">Reference proteome</keyword>
<protein>
    <submittedName>
        <fullName evidence="1">Uncharacterized protein</fullName>
    </submittedName>
</protein>
<dbReference type="Proteomes" id="UP001155241">
    <property type="component" value="Unassembled WGS sequence"/>
</dbReference>
<accession>A0A9X2FDY9</accession>
<gene>
    <name evidence="1" type="ORF">NG895_09310</name>
</gene>
<proteinExistence type="predicted"/>
<dbReference type="RefSeq" id="WP_252852212.1">
    <property type="nucleotide sequence ID" value="NZ_JAMXLR010000033.1"/>
</dbReference>
<evidence type="ECO:0000313" key="1">
    <source>
        <dbReference type="EMBL" id="MCO6044106.1"/>
    </source>
</evidence>